<sequence length="375" mass="43197">MKLKLDLFKGEPVPISLLRASDTTIPVTEINIDHKKLSHYLYFDEFNLLIAKDHQTLEMLDSNNKQFRFIDGGLGDSSEIRRGKSNALGRAFCKMMLSEHWGIKYYWDVDRSLKSSNLQHSFNITIRKNGQGDKPDFFCARDVKSFFLAEAKGRGVKNAVNFTNGSYRSWLEQFTRISIHDLDKNKDVEVKGYIVATRLLCKSEKTNVIPNILVKDPKTFGEINMEDWDKCQMFSSYIMRMHYVSILKILGFEDMANLLQSERVNSGLDVVYYEGEVDGINYIYTKVEANESGQDIIHGILRDVFHMLLNTVKGNYKSIEFLDNLDFYKEATDDIFIGLDGTVSVVIENNSKGRDYVKQSKSIQTKIIKRELAYE</sequence>
<evidence type="ECO:0008006" key="3">
    <source>
        <dbReference type="Google" id="ProtNLM"/>
    </source>
</evidence>
<keyword evidence="2" id="KW-1185">Reference proteome</keyword>
<evidence type="ECO:0000313" key="2">
    <source>
        <dbReference type="Proteomes" id="UP000443582"/>
    </source>
</evidence>
<proteinExistence type="predicted"/>
<organism evidence="1 2">
    <name type="scientific">Halobacteriovorax vibrionivorans</name>
    <dbReference type="NCBI Taxonomy" id="2152716"/>
    <lineage>
        <taxon>Bacteria</taxon>
        <taxon>Pseudomonadati</taxon>
        <taxon>Bdellovibrionota</taxon>
        <taxon>Bacteriovoracia</taxon>
        <taxon>Bacteriovoracales</taxon>
        <taxon>Halobacteriovoraceae</taxon>
        <taxon>Halobacteriovorax</taxon>
    </lineage>
</organism>
<reference evidence="2" key="1">
    <citation type="journal article" date="2019" name="Int. J. Syst. Evol. Microbiol.">
        <title>Halobacteriovorax valvorus sp. nov., a novel prokaryotic predator isolated from coastal seawater of China.</title>
        <authorList>
            <person name="Chen M.-X."/>
        </authorList>
    </citation>
    <scope>NUCLEOTIDE SEQUENCE [LARGE SCALE GENOMIC DNA]</scope>
    <source>
        <strain evidence="2">BL9</strain>
    </source>
</reference>
<dbReference type="Proteomes" id="UP000443582">
    <property type="component" value="Unassembled WGS sequence"/>
</dbReference>
<dbReference type="EMBL" id="QDKL01000003">
    <property type="protein sequence ID" value="RZF21158.1"/>
    <property type="molecule type" value="Genomic_DNA"/>
</dbReference>
<comment type="caution">
    <text evidence="1">The sequence shown here is derived from an EMBL/GenBank/DDBJ whole genome shotgun (WGS) entry which is preliminary data.</text>
</comment>
<evidence type="ECO:0000313" key="1">
    <source>
        <dbReference type="EMBL" id="RZF21158.1"/>
    </source>
</evidence>
<gene>
    <name evidence="1" type="ORF">DAY19_14365</name>
</gene>
<accession>A0ABY0IDX5</accession>
<dbReference type="RefSeq" id="WP_115363692.1">
    <property type="nucleotide sequence ID" value="NZ_QDKL01000003.1"/>
</dbReference>
<name>A0ABY0IDX5_9BACT</name>
<protein>
    <recommendedName>
        <fullName evidence="3">Restriction endonuclease</fullName>
    </recommendedName>
</protein>